<organism evidence="2">
    <name type="scientific">Enterobacter chuandaensis</name>
    <dbReference type="NCBI Taxonomy" id="2497875"/>
    <lineage>
        <taxon>Bacteria</taxon>
        <taxon>Pseudomonadati</taxon>
        <taxon>Pseudomonadota</taxon>
        <taxon>Gammaproteobacteria</taxon>
        <taxon>Enterobacterales</taxon>
        <taxon>Enterobacteriaceae</taxon>
        <taxon>Enterobacter</taxon>
        <taxon>Enterobacter cloacae complex</taxon>
    </lineage>
</organism>
<dbReference type="Proteomes" id="UP001577381">
    <property type="component" value="Unassembled WGS sequence"/>
</dbReference>
<name>A0AA96M6K3_9ENTR</name>
<protein>
    <submittedName>
        <fullName evidence="2">Type II toxin-antitoxin system RnlB family antitoxin</fullName>
    </submittedName>
</protein>
<evidence type="ECO:0000313" key="3">
    <source>
        <dbReference type="Proteomes" id="UP001577381"/>
    </source>
</evidence>
<dbReference type="EMBL" id="CP135253">
    <property type="protein sequence ID" value="WNS37993.1"/>
    <property type="molecule type" value="Genomic_DNA"/>
</dbReference>
<accession>A0AA96M6K3</accession>
<dbReference type="EMBL" id="JBHGSI010000005">
    <property type="protein sequence ID" value="MFB4720720.1"/>
    <property type="molecule type" value="Genomic_DNA"/>
</dbReference>
<proteinExistence type="predicted"/>
<sequence>MTHIEVLSYDLAIVTELPHKPITNQFNSVAEELVRLKFSGKVLFDLAISKGLRNRFFEAFFDGRTLVRTSIHPKENEDIPFDVISHQKIFFRKNNGLLKVSVLSSLEIHDLLDY</sequence>
<dbReference type="AlphaFoldDB" id="A0AA96M6K3"/>
<dbReference type="RefSeq" id="WP_265195247.1">
    <property type="nucleotide sequence ID" value="NZ_CP135253.1"/>
</dbReference>
<reference evidence="2" key="1">
    <citation type="submission" date="2023-09" db="EMBL/GenBank/DDBJ databases">
        <title>Coexistence of blaNDM-1 and blaKPC-2 in Enterobacter chuandaensis.</title>
        <authorList>
            <person name="Chen R."/>
        </authorList>
    </citation>
    <scope>NUCLEOTIDE SEQUENCE</scope>
    <source>
        <strain evidence="2">FAHZZU5885</strain>
    </source>
</reference>
<reference evidence="1 3" key="2">
    <citation type="submission" date="2024-09" db="EMBL/GenBank/DDBJ databases">
        <title>Molecular characterization of Carbapenemase-producing Enterobacter cloacae Complex from Infections in Argentina.</title>
        <authorList>
            <person name="De Mendieta J.M."/>
            <person name="Gomez S."/>
        </authorList>
    </citation>
    <scope>NUCLEOTIDE SEQUENCE [LARGE SCALE GENOMIC DNA]</scope>
    <source>
        <strain evidence="1 3">M23267</strain>
    </source>
</reference>
<gene>
    <name evidence="1" type="ORF">ACE3KR_17740</name>
    <name evidence="2" type="ORF">RQP59_23715</name>
</gene>
<evidence type="ECO:0000313" key="2">
    <source>
        <dbReference type="EMBL" id="WNS37993.1"/>
    </source>
</evidence>
<dbReference type="KEGG" id="echu:RQP59_23715"/>
<evidence type="ECO:0000313" key="1">
    <source>
        <dbReference type="EMBL" id="MFB4720720.1"/>
    </source>
</evidence>
<keyword evidence="3" id="KW-1185">Reference proteome</keyword>
<dbReference type="InterPro" id="IPR031834">
    <property type="entry name" value="RnlB/LsoB_antitoxin"/>
</dbReference>
<dbReference type="Pfam" id="PF15933">
    <property type="entry name" value="RnlB_antitoxin"/>
    <property type="match status" value="1"/>
</dbReference>